<protein>
    <recommendedName>
        <fullName evidence="4">NFACT RNA-binding domain-containing protein</fullName>
    </recommendedName>
</protein>
<dbReference type="EMBL" id="QEAP01000136">
    <property type="protein sequence ID" value="TPX74249.1"/>
    <property type="molecule type" value="Genomic_DNA"/>
</dbReference>
<keyword evidence="2" id="KW-0175">Coiled coil</keyword>
<reference evidence="5 6" key="1">
    <citation type="journal article" date="2019" name="Sci. Rep.">
        <title>Comparative genomics of chytrid fungi reveal insights into the obligate biotrophic and pathogenic lifestyle of Synchytrium endobioticum.</title>
        <authorList>
            <person name="van de Vossenberg B.T.L.H."/>
            <person name="Warris S."/>
            <person name="Nguyen H.D.T."/>
            <person name="van Gent-Pelzer M.P.E."/>
            <person name="Joly D.L."/>
            <person name="van de Geest H.C."/>
            <person name="Bonants P.J.M."/>
            <person name="Smith D.S."/>
            <person name="Levesque C.A."/>
            <person name="van der Lee T.A.J."/>
        </authorList>
    </citation>
    <scope>NUCLEOTIDE SEQUENCE [LARGE SCALE GENOMIC DNA]</scope>
    <source>
        <strain evidence="5 6">CBS 675.73</strain>
    </source>
</reference>
<gene>
    <name evidence="5" type="ORF">CcCBS67573_g04491</name>
</gene>
<accession>A0A507FD28</accession>
<dbReference type="OrthoDB" id="200398at2759"/>
<keyword evidence="6" id="KW-1185">Reference proteome</keyword>
<evidence type="ECO:0000313" key="5">
    <source>
        <dbReference type="EMBL" id="TPX74249.1"/>
    </source>
</evidence>
<dbReference type="InterPro" id="IPR039730">
    <property type="entry name" value="Jlp2/Ccd25"/>
</dbReference>
<dbReference type="InterPro" id="IPR008532">
    <property type="entry name" value="NFACT_RNA-bd"/>
</dbReference>
<dbReference type="Proteomes" id="UP000320333">
    <property type="component" value="Unassembled WGS sequence"/>
</dbReference>
<evidence type="ECO:0000313" key="6">
    <source>
        <dbReference type="Proteomes" id="UP000320333"/>
    </source>
</evidence>
<feature type="compositionally biased region" description="Basic and acidic residues" evidence="3">
    <location>
        <begin position="214"/>
        <end position="223"/>
    </location>
</feature>
<sequence length="231" mass="26967">MVFYFESATENDDGILKPSFLSSKLTNHCAEKVLIYMGRDKFENENLIEHGWDQDVWFHVDKISSAHVYLRMPDGMSWDAIPENILIDAGQLTKANSIDGNKLNNQTILYTPWANLKKTPGMETGQVTFHKQNLVKKVFIRERNNEIVNRLNKTRVERNNPDLAAEKVAKQRELKQAQRLMEKKLRQEEEARKKEYARLAELRSYKGVVDDEEGMKSNKHRAEDSDDDYFM</sequence>
<feature type="region of interest" description="Disordered" evidence="3">
    <location>
        <begin position="207"/>
        <end position="231"/>
    </location>
</feature>
<organism evidence="5 6">
    <name type="scientific">Chytriomyces confervae</name>
    <dbReference type="NCBI Taxonomy" id="246404"/>
    <lineage>
        <taxon>Eukaryota</taxon>
        <taxon>Fungi</taxon>
        <taxon>Fungi incertae sedis</taxon>
        <taxon>Chytridiomycota</taxon>
        <taxon>Chytridiomycota incertae sedis</taxon>
        <taxon>Chytridiomycetes</taxon>
        <taxon>Chytridiales</taxon>
        <taxon>Chytriomycetaceae</taxon>
        <taxon>Chytriomyces</taxon>
    </lineage>
</organism>
<comment type="caution">
    <text evidence="5">The sequence shown here is derived from an EMBL/GenBank/DDBJ whole genome shotgun (WGS) entry which is preliminary data.</text>
</comment>
<evidence type="ECO:0000256" key="1">
    <source>
        <dbReference type="ARBA" id="ARBA00008998"/>
    </source>
</evidence>
<dbReference type="PANTHER" id="PTHR13049:SF2">
    <property type="entry name" value="COILED-COIL DOMAIN-CONTAINING PROTEIN 25"/>
    <property type="match status" value="1"/>
</dbReference>
<dbReference type="AlphaFoldDB" id="A0A507FD28"/>
<evidence type="ECO:0000259" key="4">
    <source>
        <dbReference type="Pfam" id="PF05670"/>
    </source>
</evidence>
<dbReference type="Pfam" id="PF05670">
    <property type="entry name" value="NFACT-R_1"/>
    <property type="match status" value="1"/>
</dbReference>
<proteinExistence type="inferred from homology"/>
<evidence type="ECO:0000256" key="2">
    <source>
        <dbReference type="SAM" id="Coils"/>
    </source>
</evidence>
<dbReference type="STRING" id="246404.A0A507FD28"/>
<comment type="similarity">
    <text evidence="1">Belongs to the CCDC25 family.</text>
</comment>
<feature type="coiled-coil region" evidence="2">
    <location>
        <begin position="167"/>
        <end position="194"/>
    </location>
</feature>
<name>A0A507FD28_9FUNG</name>
<evidence type="ECO:0000256" key="3">
    <source>
        <dbReference type="SAM" id="MobiDB-lite"/>
    </source>
</evidence>
<dbReference type="PANTHER" id="PTHR13049">
    <property type="entry name" value="DUF814-RELATED"/>
    <property type="match status" value="1"/>
</dbReference>
<feature type="domain" description="NFACT RNA-binding" evidence="4">
    <location>
        <begin position="31"/>
        <end position="130"/>
    </location>
</feature>